<keyword evidence="7" id="KW-0677">Repeat</keyword>
<keyword evidence="15" id="KW-1185">Reference proteome</keyword>
<evidence type="ECO:0000313" key="14">
    <source>
        <dbReference type="EMBL" id="RYR60437.1"/>
    </source>
</evidence>
<dbReference type="Proteomes" id="UP000289738">
    <property type="component" value="Chromosome A04"/>
</dbReference>
<evidence type="ECO:0000259" key="13">
    <source>
        <dbReference type="Pfam" id="PF23598"/>
    </source>
</evidence>
<dbReference type="EMBL" id="SDMP01000004">
    <property type="protein sequence ID" value="RYR60437.1"/>
    <property type="molecule type" value="Genomic_DNA"/>
</dbReference>
<dbReference type="InterPro" id="IPR032675">
    <property type="entry name" value="LRR_dom_sf"/>
</dbReference>
<dbReference type="Gene3D" id="3.80.10.10">
    <property type="entry name" value="Ribonuclease Inhibitor"/>
    <property type="match status" value="2"/>
</dbReference>
<dbReference type="AlphaFoldDB" id="A0A445DBA5"/>
<dbReference type="FunFam" id="3.80.10.10:FF:001347">
    <property type="entry name" value="LRR receptor-like serine/threonine-protein kinase GSO2"/>
    <property type="match status" value="1"/>
</dbReference>
<evidence type="ECO:0000313" key="15">
    <source>
        <dbReference type="Proteomes" id="UP000289738"/>
    </source>
</evidence>
<proteinExistence type="inferred from homology"/>
<evidence type="ECO:0000256" key="1">
    <source>
        <dbReference type="ARBA" id="ARBA00004251"/>
    </source>
</evidence>
<evidence type="ECO:0000256" key="3">
    <source>
        <dbReference type="ARBA" id="ARBA00022475"/>
    </source>
</evidence>
<dbReference type="InterPro" id="IPR001611">
    <property type="entry name" value="Leu-rich_rpt"/>
</dbReference>
<keyword evidence="4" id="KW-0433">Leucine-rich repeat</keyword>
<evidence type="ECO:0000256" key="6">
    <source>
        <dbReference type="ARBA" id="ARBA00022729"/>
    </source>
</evidence>
<evidence type="ECO:0000256" key="2">
    <source>
        <dbReference type="ARBA" id="ARBA00009592"/>
    </source>
</evidence>
<organism evidence="14 15">
    <name type="scientific">Arachis hypogaea</name>
    <name type="common">Peanut</name>
    <dbReference type="NCBI Taxonomy" id="3818"/>
    <lineage>
        <taxon>Eukaryota</taxon>
        <taxon>Viridiplantae</taxon>
        <taxon>Streptophyta</taxon>
        <taxon>Embryophyta</taxon>
        <taxon>Tracheophyta</taxon>
        <taxon>Spermatophyta</taxon>
        <taxon>Magnoliopsida</taxon>
        <taxon>eudicotyledons</taxon>
        <taxon>Gunneridae</taxon>
        <taxon>Pentapetalae</taxon>
        <taxon>rosids</taxon>
        <taxon>fabids</taxon>
        <taxon>Fabales</taxon>
        <taxon>Fabaceae</taxon>
        <taxon>Papilionoideae</taxon>
        <taxon>50 kb inversion clade</taxon>
        <taxon>dalbergioids sensu lato</taxon>
        <taxon>Dalbergieae</taxon>
        <taxon>Pterocarpus clade</taxon>
        <taxon>Arachis</taxon>
    </lineage>
</organism>
<dbReference type="PANTHER" id="PTHR48063:SF101">
    <property type="entry name" value="LRR RECEPTOR-LIKE SERINE_THREONINE-PROTEIN KINASE FLS2"/>
    <property type="match status" value="1"/>
</dbReference>
<feature type="domain" description="Disease resistance R13L4/SHOC-2-like LRR" evidence="13">
    <location>
        <begin position="36"/>
        <end position="217"/>
    </location>
</feature>
<dbReference type="STRING" id="3818.A0A445DBA5"/>
<keyword evidence="5 12" id="KW-0812">Transmembrane</keyword>
<keyword evidence="10" id="KW-0675">Receptor</keyword>
<dbReference type="GO" id="GO:0005886">
    <property type="term" value="C:plasma membrane"/>
    <property type="evidence" value="ECO:0007669"/>
    <property type="project" value="UniProtKB-SubCell"/>
</dbReference>
<name>A0A445DBA5_ARAHY</name>
<feature type="transmembrane region" description="Helical" evidence="12">
    <location>
        <begin position="670"/>
        <end position="691"/>
    </location>
</feature>
<protein>
    <recommendedName>
        <fullName evidence="13">Disease resistance R13L4/SHOC-2-like LRR domain-containing protein</fullName>
    </recommendedName>
</protein>
<dbReference type="InterPro" id="IPR055414">
    <property type="entry name" value="LRR_R13L4/SHOC2-like"/>
</dbReference>
<keyword evidence="3" id="KW-1003">Cell membrane</keyword>
<keyword evidence="9 12" id="KW-0472">Membrane</keyword>
<evidence type="ECO:0000256" key="11">
    <source>
        <dbReference type="ARBA" id="ARBA00023180"/>
    </source>
</evidence>
<gene>
    <name evidence="14" type="ORF">Ahy_A04g017511</name>
</gene>
<comment type="caution">
    <text evidence="14">The sequence shown here is derived from an EMBL/GenBank/DDBJ whole genome shotgun (WGS) entry which is preliminary data.</text>
</comment>
<dbReference type="SMART" id="SM00369">
    <property type="entry name" value="LRR_TYP"/>
    <property type="match status" value="7"/>
</dbReference>
<keyword evidence="8 12" id="KW-1133">Transmembrane helix</keyword>
<dbReference type="FunFam" id="3.80.10.10:FF:000111">
    <property type="entry name" value="LRR receptor-like serine/threonine-protein kinase ERECTA"/>
    <property type="match status" value="1"/>
</dbReference>
<reference evidence="14 15" key="1">
    <citation type="submission" date="2019-01" db="EMBL/GenBank/DDBJ databases">
        <title>Sequencing of cultivated peanut Arachis hypogaea provides insights into genome evolution and oil improvement.</title>
        <authorList>
            <person name="Chen X."/>
        </authorList>
    </citation>
    <scope>NUCLEOTIDE SEQUENCE [LARGE SCALE GENOMIC DNA]</scope>
    <source>
        <strain evidence="15">cv. Fuhuasheng</strain>
        <tissue evidence="14">Leaves</tissue>
    </source>
</reference>
<keyword evidence="11" id="KW-0325">Glycoprotein</keyword>
<dbReference type="InterPro" id="IPR046956">
    <property type="entry name" value="RLP23-like"/>
</dbReference>
<keyword evidence="6" id="KW-0732">Signal</keyword>
<dbReference type="FunFam" id="3.80.10.10:FF:000041">
    <property type="entry name" value="LRR receptor-like serine/threonine-protein kinase ERECTA"/>
    <property type="match status" value="1"/>
</dbReference>
<comment type="similarity">
    <text evidence="2">Belongs to the RLP family.</text>
</comment>
<dbReference type="Pfam" id="PF23598">
    <property type="entry name" value="LRR_14"/>
    <property type="match status" value="1"/>
</dbReference>
<dbReference type="InterPro" id="IPR003591">
    <property type="entry name" value="Leu-rich_rpt_typical-subtyp"/>
</dbReference>
<comment type="subcellular location">
    <subcellularLocation>
        <location evidence="1">Cell membrane</location>
        <topology evidence="1">Single-pass type I membrane protein</topology>
    </subcellularLocation>
</comment>
<dbReference type="Pfam" id="PF00560">
    <property type="entry name" value="LRR_1"/>
    <property type="match status" value="8"/>
</dbReference>
<evidence type="ECO:0000256" key="9">
    <source>
        <dbReference type="ARBA" id="ARBA00023136"/>
    </source>
</evidence>
<dbReference type="FunFam" id="3.80.10.10:FF:000095">
    <property type="entry name" value="LRR receptor-like serine/threonine-protein kinase GSO1"/>
    <property type="match status" value="1"/>
</dbReference>
<evidence type="ECO:0000256" key="5">
    <source>
        <dbReference type="ARBA" id="ARBA00022692"/>
    </source>
</evidence>
<dbReference type="PANTHER" id="PTHR48063">
    <property type="entry name" value="LRR RECEPTOR-LIKE KINASE"/>
    <property type="match status" value="1"/>
</dbReference>
<evidence type="ECO:0000256" key="4">
    <source>
        <dbReference type="ARBA" id="ARBA00022614"/>
    </source>
</evidence>
<evidence type="ECO:0000256" key="12">
    <source>
        <dbReference type="SAM" id="Phobius"/>
    </source>
</evidence>
<evidence type="ECO:0000256" key="8">
    <source>
        <dbReference type="ARBA" id="ARBA00022989"/>
    </source>
</evidence>
<evidence type="ECO:0000256" key="10">
    <source>
        <dbReference type="ARBA" id="ARBA00023170"/>
    </source>
</evidence>
<accession>A0A445DBA5</accession>
<sequence>MTTSSLASTSLLYVDISNNSLRDASLIFPWLMNSTGSLVTLRMNHNGLTGTIPETFGDKLSSLEVLNLTNNELKGQIPVSLFHICNLTKLDISENRFTGMVPDLSQLSSLEVLRLHNNRLSGSMHEGIGQLSNLRELSLANNLLHGLISEAHFSRLFNLQYLDLSHNAFVFNVSVDWVPPFNLSVVNLASCNLGPNFPRWLQTQMNIWKLDISQTQISSSVPNWFWDRFPTIKSLNLSHNHIEGPILPNLSPEHNHHRVKPLDPISLVFHLISGDPFNFQTIDLSFNLFEGPIPAFLSSASQLFLSSNRFSSATPLLCANSSKSTRFMDLSNNYLRGQLPDCWMDFESLVVLDLSDNQFYGNMPKSLGSLTKIKSIHFGGNNFSGEIPSSLNNCTNLQVFDAARNKLSGTIPTWIGDNISKLLVLSLHSNKFHGNIPISMCNLHELRLLDLSLNILSGSIPKCVSKLSAMATLANSNATIIDDYHYEFFNVYDRTGPIKQRYGIYNDSASLIWKGKMSKYGSTLGLLRSIDFSSNRLTGEIPSEMMNLIGLVSLNLSRNLFSGHIPPTVGQLKSIDFLDLSRNHLSGTIPSQLAQIDRLSVLDLSYNDLSGEIPLGTQLQTRDASAYAGNPKLCGAPLNNTCPIHGHQTSEHDADADADGDDEQFVTEGFYIAMAVGFVMAFWGVCFSLILKKSWRYAYFKLMSDVYDNLYVFVAIKAKEYTVSCVERALLVIARIFMHVYPLEGDQ</sequence>
<evidence type="ECO:0000256" key="7">
    <source>
        <dbReference type="ARBA" id="ARBA00022737"/>
    </source>
</evidence>
<dbReference type="SUPFAM" id="SSF52058">
    <property type="entry name" value="L domain-like"/>
    <property type="match status" value="2"/>
</dbReference>